<dbReference type="PANTHER" id="PTHR47331">
    <property type="entry name" value="PHD-TYPE DOMAIN-CONTAINING PROTEIN"/>
    <property type="match status" value="1"/>
</dbReference>
<dbReference type="PANTHER" id="PTHR47331:SF1">
    <property type="entry name" value="GAG-LIKE PROTEIN"/>
    <property type="match status" value="1"/>
</dbReference>
<reference evidence="3" key="2">
    <citation type="submission" date="2025-05" db="UniProtKB">
        <authorList>
            <consortium name="EnsemblMetazoa"/>
        </authorList>
    </citation>
    <scope>IDENTIFICATION</scope>
    <source>
        <strain evidence="3">Foshan</strain>
    </source>
</reference>
<dbReference type="EnsemblMetazoa" id="AALFPA23_009459.R13002">
    <property type="protein sequence ID" value="AALFPA23_009459.P13002"/>
    <property type="gene ID" value="AALFPA23_009459"/>
</dbReference>
<dbReference type="InterPro" id="IPR043502">
    <property type="entry name" value="DNA/RNA_pol_sf"/>
</dbReference>
<dbReference type="InterPro" id="IPR043128">
    <property type="entry name" value="Rev_trsase/Diguanyl_cyclase"/>
</dbReference>
<accession>A0ABM1YIF5</accession>
<organism evidence="3 4">
    <name type="scientific">Aedes albopictus</name>
    <name type="common">Asian tiger mosquito</name>
    <name type="synonym">Stegomyia albopicta</name>
    <dbReference type="NCBI Taxonomy" id="7160"/>
    <lineage>
        <taxon>Eukaryota</taxon>
        <taxon>Metazoa</taxon>
        <taxon>Ecdysozoa</taxon>
        <taxon>Arthropoda</taxon>
        <taxon>Hexapoda</taxon>
        <taxon>Insecta</taxon>
        <taxon>Pterygota</taxon>
        <taxon>Neoptera</taxon>
        <taxon>Endopterygota</taxon>
        <taxon>Diptera</taxon>
        <taxon>Nematocera</taxon>
        <taxon>Culicoidea</taxon>
        <taxon>Culicidae</taxon>
        <taxon>Culicinae</taxon>
        <taxon>Aedini</taxon>
        <taxon>Aedes</taxon>
        <taxon>Stegomyia</taxon>
    </lineage>
</organism>
<evidence type="ECO:0000313" key="3">
    <source>
        <dbReference type="EnsemblMetazoa" id="AALFPA23_009459.P13002"/>
    </source>
</evidence>
<dbReference type="InterPro" id="IPR012337">
    <property type="entry name" value="RNaseH-like_sf"/>
</dbReference>
<dbReference type="SUPFAM" id="SSF53098">
    <property type="entry name" value="Ribonuclease H-like"/>
    <property type="match status" value="1"/>
</dbReference>
<dbReference type="RefSeq" id="XP_062710698.1">
    <property type="nucleotide sequence ID" value="XM_062854714.1"/>
</dbReference>
<evidence type="ECO:0000259" key="2">
    <source>
        <dbReference type="PROSITE" id="PS50994"/>
    </source>
</evidence>
<dbReference type="Gene3D" id="3.30.70.270">
    <property type="match status" value="1"/>
</dbReference>
<dbReference type="Pfam" id="PF18701">
    <property type="entry name" value="DUF5641"/>
    <property type="match status" value="1"/>
</dbReference>
<dbReference type="Pfam" id="PF03564">
    <property type="entry name" value="DUF1759"/>
    <property type="match status" value="1"/>
</dbReference>
<dbReference type="Gene3D" id="3.10.10.10">
    <property type="entry name" value="HIV Type 1 Reverse Transcriptase, subunit A, domain 1"/>
    <property type="match status" value="1"/>
</dbReference>
<protein>
    <recommendedName>
        <fullName evidence="2">Integrase catalytic domain-containing protein</fullName>
    </recommendedName>
</protein>
<dbReference type="InterPro" id="IPR040676">
    <property type="entry name" value="DUF5641"/>
</dbReference>
<dbReference type="InterPro" id="IPR008042">
    <property type="entry name" value="Retrotrans_Pao"/>
</dbReference>
<feature type="region of interest" description="Disordered" evidence="1">
    <location>
        <begin position="36"/>
        <end position="81"/>
    </location>
</feature>
<dbReference type="SUPFAM" id="SSF56672">
    <property type="entry name" value="DNA/RNA polymerases"/>
    <property type="match status" value="1"/>
</dbReference>
<name>A0ABM1YIF5_AEDAL</name>
<dbReference type="PROSITE" id="PS50994">
    <property type="entry name" value="INTEGRASE"/>
    <property type="match status" value="1"/>
</dbReference>
<reference evidence="4" key="1">
    <citation type="journal article" date="2015" name="Proc. Natl. Acad. Sci. U.S.A.">
        <title>Genome sequence of the Asian Tiger mosquito, Aedes albopictus, reveals insights into its biology, genetics, and evolution.</title>
        <authorList>
            <person name="Chen X.G."/>
            <person name="Jiang X."/>
            <person name="Gu J."/>
            <person name="Xu M."/>
            <person name="Wu Y."/>
            <person name="Deng Y."/>
            <person name="Zhang C."/>
            <person name="Bonizzoni M."/>
            <person name="Dermauw W."/>
            <person name="Vontas J."/>
            <person name="Armbruster P."/>
            <person name="Huang X."/>
            <person name="Yang Y."/>
            <person name="Zhang H."/>
            <person name="He W."/>
            <person name="Peng H."/>
            <person name="Liu Y."/>
            <person name="Wu K."/>
            <person name="Chen J."/>
            <person name="Lirakis M."/>
            <person name="Topalis P."/>
            <person name="Van Leeuwen T."/>
            <person name="Hall A.B."/>
            <person name="Jiang X."/>
            <person name="Thorpe C."/>
            <person name="Mueller R.L."/>
            <person name="Sun C."/>
            <person name="Waterhouse R.M."/>
            <person name="Yan G."/>
            <person name="Tu Z.J."/>
            <person name="Fang X."/>
            <person name="James A.A."/>
        </authorList>
    </citation>
    <scope>NUCLEOTIDE SEQUENCE [LARGE SCALE GENOMIC DNA]</scope>
    <source>
        <strain evidence="4">Foshan</strain>
    </source>
</reference>
<evidence type="ECO:0000256" key="1">
    <source>
        <dbReference type="SAM" id="MobiDB-lite"/>
    </source>
</evidence>
<proteinExistence type="predicted"/>
<dbReference type="Gene3D" id="3.30.420.10">
    <property type="entry name" value="Ribonuclease H-like superfamily/Ribonuclease H"/>
    <property type="match status" value="1"/>
</dbReference>
<evidence type="ECO:0000313" key="4">
    <source>
        <dbReference type="Proteomes" id="UP000069940"/>
    </source>
</evidence>
<dbReference type="CDD" id="cd01644">
    <property type="entry name" value="RT_pepA17"/>
    <property type="match status" value="1"/>
</dbReference>
<dbReference type="Pfam" id="PF05380">
    <property type="entry name" value="Peptidase_A17"/>
    <property type="match status" value="1"/>
</dbReference>
<dbReference type="InterPro" id="IPR001584">
    <property type="entry name" value="Integrase_cat-core"/>
</dbReference>
<feature type="domain" description="Integrase catalytic" evidence="2">
    <location>
        <begin position="1373"/>
        <end position="1555"/>
    </location>
</feature>
<dbReference type="GeneID" id="109430659"/>
<feature type="compositionally biased region" description="Polar residues" evidence="1">
    <location>
        <begin position="71"/>
        <end position="81"/>
    </location>
</feature>
<dbReference type="Proteomes" id="UP000069940">
    <property type="component" value="Unassembled WGS sequence"/>
</dbReference>
<sequence>MQARPVQQYPIQQYAEQPNLLPQFPLQAPLLQQFPTQQPSRQQLPVGTPPVSSVGTVPDVNGQDRRVDELPTQQQLTSRQSLARDLPTFSGDPAEWPIFISNFEYTTRTCGYTNGENMVRLQRCLRGRALESVRSRLVFPTAVPQVIETLRMRYGRPELLINVLLQKVKAMPSIRGDKLEALIEFGMAVQELCDHIEAADERAHLSNPTLLQELIGKLPADQKLMWAGFKRGRAGVDLKTFSEYMVGVMQDASSVVLYEQDSRKVGNREKTKGFINSHVTRTDETLSSTSSQHKSSGCLHCDKDGHKLRECQAFRALSVDDRWRRIRSLNLCQICLYSHGKRSCRINNRCNVNGCQFKHHPLLHGKSTTPTTQAGSTHTHQLLDSGILFRIIPVTLHGKSGKINTFAFLDEGSSSTLVEENLVAQLGLTGESQPICLNWTGNTSREEKDSRLVSFTISGPGQKRLRKLVNAHTVRNLNLPTQTFELEEAAENYRNAKPEILIGVDNLKLAVPLKINEGDGTGPIAVKTRLGWCVYGRQSSRNNERFCFHVCGCTRDDELHDSVKQFFAVEENGVKQLETTLSPDERRAQELLEMTTKRIGSHFETGLLWKEDEIELPDSYGMALRRHQCLQWRMERQPALKENIGRQIQEYIDKGYAHRATSTDLETADARRIWFLPLGAVTNPNKPGKVRLIWDAAAKVSGVSLNSVLLKGPDQLTLLPAVLFRFRMYSVAVSGDIEQMFHQVGIRPEDRNSLRFLWSETSDEPVQIYLMDVATFGATCSPASAQYVKNLNASEHQQQYPRAVEGILKSHYVDDYLDSFGSESEAEKVSAEVRLVHRNGGFHLRNWRSNSKRVLAALGETAQEDNKKLYLESDEQVERVLGMLWSSSTDELSFSTCLREDVRQLLDSGSRPTKRQVLRCVMSLFDPLGLLAFFVIHGKVLIQDLWRAGTEWDEAVGDAVFEHWNRWTKMIEFVAAVRIPRCYFLRATEQTYKDAQIHIFVDASEIAYSCAAYIRTAVGDGTFACVLVSGKSKVAPLKPMSIPRLELQGCVLGTRLLKFVQDNHPIVFSRRFLWTDSTTARAWISSDPRRYKPFVAHRVGEILETTKVNEWQWVPSKLNPADEATKWGRGPYFSPESQWFKGPEFLRYSEESWPRKANPIESTNEDIRPSVLFHFAFVPTLDFERFSSWNRMLRAVAYALRFIFNIAKPAQRLRGPLSQAELLSAERTIWKLVQRESYPDEIATLERNKSESTGQLLDRKSNLIKLMPALDELGLLRQRSRIVAAENVTYDTRFPIILPAKHRAVNLLVEDYHRRYRHGNNETIVNELRQHYAISGLRRIVKKVTYSCQLCKIRKARPCNPPMAALPPARLAMNVRPFSYVGLDYFGPFLTKVGRSNVKRWIALFTCLTVRAVHLEIAYSLSTASCISCVRRFIGRRGSPIEIFSDNGTNFQGAERILREQIDTELATTFTNSNTKWSFIPPGAPHMGGAWERLVQSVKAAMKDAYAEGKLSDEGLQTMVVEAESIVNSRPLTYLPLDSEESEALTPNHFLLGTSSGAKQSSVGIEESQKRLHDTWGAIQSQLDKFWQRFLVEYLPVIRRQPKWFNETRPLQVGDLVLVADGARRCEWIRGKVTQIFEGADGRIRQALVQTRQGSFRRPTTRLAVLDVGGQGATPGLVGEHRGETVTGTVEMGTLSPNGSTTSVTSRHY</sequence>
<keyword evidence="4" id="KW-1185">Reference proteome</keyword>
<dbReference type="InterPro" id="IPR005312">
    <property type="entry name" value="DUF1759"/>
</dbReference>
<dbReference type="InterPro" id="IPR036397">
    <property type="entry name" value="RNaseH_sf"/>
</dbReference>